<comment type="caution">
    <text evidence="2">The sequence shown here is derived from an EMBL/GenBank/DDBJ whole genome shotgun (WGS) entry which is preliminary data.</text>
</comment>
<feature type="compositionally biased region" description="Polar residues" evidence="1">
    <location>
        <begin position="733"/>
        <end position="765"/>
    </location>
</feature>
<name>A0AAD2DD28_EUPCR</name>
<feature type="region of interest" description="Disordered" evidence="1">
    <location>
        <begin position="447"/>
        <end position="480"/>
    </location>
</feature>
<evidence type="ECO:0000313" key="2">
    <source>
        <dbReference type="EMBL" id="CAI2387831.1"/>
    </source>
</evidence>
<feature type="region of interest" description="Disordered" evidence="1">
    <location>
        <begin position="729"/>
        <end position="765"/>
    </location>
</feature>
<keyword evidence="3" id="KW-1185">Reference proteome</keyword>
<accession>A0AAD2DD28</accession>
<reference evidence="2" key="1">
    <citation type="submission" date="2023-07" db="EMBL/GenBank/DDBJ databases">
        <authorList>
            <consortium name="AG Swart"/>
            <person name="Singh M."/>
            <person name="Singh A."/>
            <person name="Seah K."/>
            <person name="Emmerich C."/>
        </authorList>
    </citation>
    <scope>NUCLEOTIDE SEQUENCE</scope>
    <source>
        <strain evidence="2">DP1</strain>
    </source>
</reference>
<evidence type="ECO:0000313" key="3">
    <source>
        <dbReference type="Proteomes" id="UP001295684"/>
    </source>
</evidence>
<gene>
    <name evidence="2" type="ORF">ECRASSUSDP1_LOCUS29465</name>
</gene>
<protein>
    <submittedName>
        <fullName evidence="2">Uncharacterized protein</fullName>
    </submittedName>
</protein>
<sequence length="848" mass="95545">MNITELKDHVKKHVGKIDTEILKGKDPELYNSIKGSISSNGLIFPHKTLELPVKILKKLHDRGYINHSSCFPKELELAKNTLEGLELLSKNQLSAKTLPSSSFIPSLSVEVPVEVLKDGSLISQVPFSKVSPDGLVKLGDLPPKAVLELAKNQNIDLSGKYQKLLKGVIKAGKDLIDSNKDQRGRSIKDMISTPSEGVLKAGLQKHISNKLSKIQKIPFRDFQLPEGNNETLQKEANNYEVKSSAIIDALKSLNQKSSVSKEDLENLSVIQEQLKSLEDKNGNVKVSRLPYFLQKRIGIPIKSNQLGEDDKGLIFSKQDVLDNTDKIARQQLDQINPYSDEIEVDDLNPEILNDFAKTGLLEYQRAQKGYQSCEKTMQQFPDHLDTIDKVIEACRDKVDSKIIKPVLNNKDQYTNLGELPFEMVESLEKEGQLSIPQNFDDNVLLLNESSPKNKKRQDVRVRSNRNRSKNLLSPPKHSSNYIPLQNLMKSSPFMTEKLKSEALSKRADPSKVQLSDLPSEILSDLGKRGVIPSSVIPTDSKVDEKLRESIKKTCLYKPIQDLNKSFEIIDTKNQPIATIKDLNKYLSTKNVPKHALPVLPERLQKECDKLKSDEVPLNMLPLSVVYDMCKHNDVNIDKEAIETMNNLTSDIVKPRRRAAPDYKSLMKTIKQQQKSRSKQIALSPNSRRRMVTDRSLLHAPQNFKNSLGNSRFLLPSDTASLNLSKRFAKPSQMMHSSSQGVLNRRSGINSPSRILQSPQDDHFSSTNAESKYRFYPARIDVSSILYADNANIEARIEKTGNPEATRISAMNPNSFFRDQSSIGGHQFLSRYQSSRSKLFSPDRPSTHR</sequence>
<proteinExistence type="predicted"/>
<evidence type="ECO:0000256" key="1">
    <source>
        <dbReference type="SAM" id="MobiDB-lite"/>
    </source>
</evidence>
<dbReference type="Proteomes" id="UP001295684">
    <property type="component" value="Unassembled WGS sequence"/>
</dbReference>
<dbReference type="EMBL" id="CAMPGE010030313">
    <property type="protein sequence ID" value="CAI2387831.1"/>
    <property type="molecule type" value="Genomic_DNA"/>
</dbReference>
<dbReference type="AlphaFoldDB" id="A0AAD2DD28"/>
<organism evidence="2 3">
    <name type="scientific">Euplotes crassus</name>
    <dbReference type="NCBI Taxonomy" id="5936"/>
    <lineage>
        <taxon>Eukaryota</taxon>
        <taxon>Sar</taxon>
        <taxon>Alveolata</taxon>
        <taxon>Ciliophora</taxon>
        <taxon>Intramacronucleata</taxon>
        <taxon>Spirotrichea</taxon>
        <taxon>Hypotrichia</taxon>
        <taxon>Euplotida</taxon>
        <taxon>Euplotidae</taxon>
        <taxon>Moneuplotes</taxon>
    </lineage>
</organism>